<dbReference type="RefSeq" id="XP_024877803.1">
    <property type="nucleotide sequence ID" value="XM_025022035.1"/>
</dbReference>
<evidence type="ECO:0000313" key="3">
    <source>
        <dbReference type="Proteomes" id="UP000504618"/>
    </source>
</evidence>
<gene>
    <name evidence="4" type="primary">LOC112458412</name>
</gene>
<dbReference type="GeneID" id="112458412"/>
<evidence type="ECO:0000313" key="4">
    <source>
        <dbReference type="RefSeq" id="XP_024877803.1"/>
    </source>
</evidence>
<organism evidence="3 4">
    <name type="scientific">Temnothorax curvispinosus</name>
    <dbReference type="NCBI Taxonomy" id="300111"/>
    <lineage>
        <taxon>Eukaryota</taxon>
        <taxon>Metazoa</taxon>
        <taxon>Ecdysozoa</taxon>
        <taxon>Arthropoda</taxon>
        <taxon>Hexapoda</taxon>
        <taxon>Insecta</taxon>
        <taxon>Pterygota</taxon>
        <taxon>Neoptera</taxon>
        <taxon>Endopterygota</taxon>
        <taxon>Hymenoptera</taxon>
        <taxon>Apocrita</taxon>
        <taxon>Aculeata</taxon>
        <taxon>Formicoidea</taxon>
        <taxon>Formicidae</taxon>
        <taxon>Myrmicinae</taxon>
        <taxon>Temnothorax</taxon>
    </lineage>
</organism>
<dbReference type="PANTHER" id="PTHR12243">
    <property type="entry name" value="MADF DOMAIN TRANSCRIPTION FACTOR"/>
    <property type="match status" value="1"/>
</dbReference>
<evidence type="ECO:0000259" key="2">
    <source>
        <dbReference type="PROSITE" id="PS51029"/>
    </source>
</evidence>
<dbReference type="AlphaFoldDB" id="A0A6J1Q7Z3"/>
<dbReference type="Pfam" id="PF10545">
    <property type="entry name" value="MADF_DNA_bdg"/>
    <property type="match status" value="1"/>
</dbReference>
<feature type="compositionally biased region" description="Low complexity" evidence="1">
    <location>
        <begin position="196"/>
        <end position="207"/>
    </location>
</feature>
<dbReference type="SMART" id="SM00595">
    <property type="entry name" value="MADF"/>
    <property type="match status" value="1"/>
</dbReference>
<name>A0A6J1Q7Z3_9HYME</name>
<dbReference type="OrthoDB" id="7555131at2759"/>
<proteinExistence type="predicted"/>
<dbReference type="InterPro" id="IPR006578">
    <property type="entry name" value="MADF-dom"/>
</dbReference>
<protein>
    <submittedName>
        <fullName evidence="4">Uncharacterized protein LOC112458412</fullName>
    </submittedName>
</protein>
<evidence type="ECO:0000256" key="1">
    <source>
        <dbReference type="SAM" id="MobiDB-lite"/>
    </source>
</evidence>
<sequence length="365" mass="40964">MSEDEQFEDSEQYEDEQDDRELITWVKANSFLYNKSEKLYSNNEVKNSAWDAIGNNLTNKKTGPEAEHRFFQLRQRFGRERKKVIQSQPRSGAGTSQPTYSSKWILYNDLMFLADVIKHRKTTTNYKRIHPKSQAIQVPKSQAIQQVNLPTSLNLASKSNSSSSLWNEELSINSPDDVPEYSNMSDNESLSALQTSQSSPQSVGRSSFADSLNMPDNESLAALQIPQSSSQSVGRSSFAVSDSSRIASLKKIQAITREKRVPELDSFAKRKKQDMDKFNQSISKQSQSLTALAQKVESAISVHTTPSEPQVTDSLNSLRPDIRAMLSVIAFSLQKLSESKQLDFLITIIQLLKQHTEGDATTQDG</sequence>
<feature type="compositionally biased region" description="Polar residues" evidence="1">
    <location>
        <begin position="182"/>
        <end position="195"/>
    </location>
</feature>
<keyword evidence="3" id="KW-1185">Reference proteome</keyword>
<dbReference type="GO" id="GO:0005667">
    <property type="term" value="C:transcription regulator complex"/>
    <property type="evidence" value="ECO:0007669"/>
    <property type="project" value="TreeGrafter"/>
</dbReference>
<feature type="domain" description="MADF" evidence="2">
    <location>
        <begin position="21"/>
        <end position="118"/>
    </location>
</feature>
<dbReference type="PANTHER" id="PTHR12243:SF69">
    <property type="entry name" value="SI:CH73-59F11.3"/>
    <property type="match status" value="1"/>
</dbReference>
<dbReference type="InterPro" id="IPR039353">
    <property type="entry name" value="TF_Adf1"/>
</dbReference>
<dbReference type="GO" id="GO:0005634">
    <property type="term" value="C:nucleus"/>
    <property type="evidence" value="ECO:0007669"/>
    <property type="project" value="TreeGrafter"/>
</dbReference>
<dbReference type="PROSITE" id="PS51029">
    <property type="entry name" value="MADF"/>
    <property type="match status" value="1"/>
</dbReference>
<accession>A0A6J1Q7Z3</accession>
<dbReference type="Proteomes" id="UP000504618">
    <property type="component" value="Unplaced"/>
</dbReference>
<dbReference type="GO" id="GO:0006357">
    <property type="term" value="P:regulation of transcription by RNA polymerase II"/>
    <property type="evidence" value="ECO:0007669"/>
    <property type="project" value="TreeGrafter"/>
</dbReference>
<feature type="region of interest" description="Disordered" evidence="1">
    <location>
        <begin position="176"/>
        <end position="213"/>
    </location>
</feature>
<reference evidence="4" key="1">
    <citation type="submission" date="2025-08" db="UniProtKB">
        <authorList>
            <consortium name="RefSeq"/>
        </authorList>
    </citation>
    <scope>IDENTIFICATION</scope>
    <source>
        <tissue evidence="4">Whole body</tissue>
    </source>
</reference>